<organism evidence="22 23">
    <name type="scientific">Tumebacillus permanentifrigoris</name>
    <dbReference type="NCBI Taxonomy" id="378543"/>
    <lineage>
        <taxon>Bacteria</taxon>
        <taxon>Bacillati</taxon>
        <taxon>Bacillota</taxon>
        <taxon>Bacilli</taxon>
        <taxon>Bacillales</taxon>
        <taxon>Alicyclobacillaceae</taxon>
        <taxon>Tumebacillus</taxon>
    </lineage>
</organism>
<evidence type="ECO:0000256" key="13">
    <source>
        <dbReference type="ARBA" id="ARBA00023053"/>
    </source>
</evidence>
<keyword evidence="7 18" id="KW-0028">Amino-acid biosynthesis</keyword>
<dbReference type="PIRSF" id="PIRSF036497">
    <property type="entry name" value="HDH_short"/>
    <property type="match status" value="1"/>
</dbReference>
<evidence type="ECO:0000256" key="1">
    <source>
        <dbReference type="ARBA" id="ARBA00001920"/>
    </source>
</evidence>
<evidence type="ECO:0000256" key="15">
    <source>
        <dbReference type="ARBA" id="ARBA00048841"/>
    </source>
</evidence>
<keyword evidence="23" id="KW-1185">Reference proteome</keyword>
<dbReference type="AlphaFoldDB" id="A0A316D9P9"/>
<feature type="domain" description="Homoserine dehydrogenase catalytic" evidence="20">
    <location>
        <begin position="139"/>
        <end position="317"/>
    </location>
</feature>
<keyword evidence="13" id="KW-0915">Sodium</keyword>
<dbReference type="InterPro" id="IPR019811">
    <property type="entry name" value="HDH_CS"/>
</dbReference>
<comment type="pathway">
    <text evidence="2 18">Amino-acid biosynthesis; L-threonine biosynthesis; L-threonine from L-aspartate: step 3/5.</text>
</comment>
<dbReference type="PANTHER" id="PTHR43331">
    <property type="entry name" value="HOMOSERINE DEHYDROGENASE"/>
    <property type="match status" value="1"/>
</dbReference>
<accession>A0A316D9P9</accession>
<comment type="catalytic activity">
    <reaction evidence="15">
        <text>L-homoserine + NADP(+) = L-aspartate 4-semialdehyde + NADPH + H(+)</text>
        <dbReference type="Rhea" id="RHEA:15761"/>
        <dbReference type="ChEBI" id="CHEBI:15378"/>
        <dbReference type="ChEBI" id="CHEBI:57476"/>
        <dbReference type="ChEBI" id="CHEBI:57783"/>
        <dbReference type="ChEBI" id="CHEBI:58349"/>
        <dbReference type="ChEBI" id="CHEBI:537519"/>
        <dbReference type="EC" id="1.1.1.3"/>
    </reaction>
    <physiologicalReaction direction="right-to-left" evidence="15">
        <dbReference type="Rhea" id="RHEA:15763"/>
    </physiologicalReaction>
</comment>
<keyword evidence="14 18" id="KW-0486">Methionine biosynthesis</keyword>
<dbReference type="FunFam" id="3.40.50.720:FF:000062">
    <property type="entry name" value="Homoserine dehydrogenase"/>
    <property type="match status" value="1"/>
</dbReference>
<evidence type="ECO:0000256" key="9">
    <source>
        <dbReference type="ARBA" id="ARBA00022723"/>
    </source>
</evidence>
<evidence type="ECO:0000256" key="14">
    <source>
        <dbReference type="ARBA" id="ARBA00023167"/>
    </source>
</evidence>
<dbReference type="PANTHER" id="PTHR43331:SF1">
    <property type="entry name" value="HOMOSERINE DEHYDROGENASE"/>
    <property type="match status" value="1"/>
</dbReference>
<proteinExistence type="inferred from homology"/>
<dbReference type="InterPro" id="IPR022697">
    <property type="entry name" value="HDH_short"/>
</dbReference>
<dbReference type="UniPathway" id="UPA00051">
    <property type="reaction ID" value="UER00465"/>
</dbReference>
<keyword evidence="12" id="KW-0520">NAD</keyword>
<keyword evidence="11 18" id="KW-0560">Oxidoreductase</keyword>
<dbReference type="Gene3D" id="3.40.50.720">
    <property type="entry name" value="NAD(P)-binding Rossmann-like Domain"/>
    <property type="match status" value="1"/>
</dbReference>
<evidence type="ECO:0000259" key="21">
    <source>
        <dbReference type="Pfam" id="PF03447"/>
    </source>
</evidence>
<dbReference type="GO" id="GO:0009086">
    <property type="term" value="P:methionine biosynthetic process"/>
    <property type="evidence" value="ECO:0007669"/>
    <property type="project" value="UniProtKB-KW"/>
</dbReference>
<evidence type="ECO:0000313" key="22">
    <source>
        <dbReference type="EMBL" id="PWK08458.1"/>
    </source>
</evidence>
<dbReference type="RefSeq" id="WP_109690416.1">
    <property type="nucleotide sequence ID" value="NZ_QGGL01000015.1"/>
</dbReference>
<dbReference type="NCBIfam" id="NF004976">
    <property type="entry name" value="PRK06349.1"/>
    <property type="match status" value="1"/>
</dbReference>
<evidence type="ECO:0000256" key="19">
    <source>
        <dbReference type="RuleBase" id="RU004171"/>
    </source>
</evidence>
<dbReference type="InterPro" id="IPR005106">
    <property type="entry name" value="Asp/hSer_DH_NAD-bd"/>
</dbReference>
<dbReference type="FunFam" id="3.30.360.10:FF:000005">
    <property type="entry name" value="Homoserine dehydrogenase"/>
    <property type="match status" value="1"/>
</dbReference>
<evidence type="ECO:0000313" key="23">
    <source>
        <dbReference type="Proteomes" id="UP000245634"/>
    </source>
</evidence>
<keyword evidence="10 17" id="KW-0521">NADP</keyword>
<evidence type="ECO:0000256" key="11">
    <source>
        <dbReference type="ARBA" id="ARBA00023002"/>
    </source>
</evidence>
<feature type="active site" description="Proton donor" evidence="16">
    <location>
        <position position="207"/>
    </location>
</feature>
<evidence type="ECO:0000256" key="10">
    <source>
        <dbReference type="ARBA" id="ARBA00022857"/>
    </source>
</evidence>
<protein>
    <recommendedName>
        <fullName evidence="6 18">Homoserine dehydrogenase</fullName>
        <ecNumber evidence="5 18">1.1.1.3</ecNumber>
    </recommendedName>
</protein>
<dbReference type="SUPFAM" id="SSF55347">
    <property type="entry name" value="Glyceraldehyde-3-phosphate dehydrogenase-like, C-terminal domain"/>
    <property type="match status" value="1"/>
</dbReference>
<dbReference type="SUPFAM" id="SSF51735">
    <property type="entry name" value="NAD(P)-binding Rossmann-fold domains"/>
    <property type="match status" value="1"/>
</dbReference>
<evidence type="ECO:0000256" key="16">
    <source>
        <dbReference type="PIRSR" id="PIRSR036497-1"/>
    </source>
</evidence>
<comment type="pathway">
    <text evidence="3 18">Amino-acid biosynthesis; L-methionine biosynthesis via de novo pathway; L-homoserine from L-aspartate: step 3/3.</text>
</comment>
<dbReference type="Pfam" id="PF03447">
    <property type="entry name" value="NAD_binding_3"/>
    <property type="match status" value="1"/>
</dbReference>
<evidence type="ECO:0000256" key="17">
    <source>
        <dbReference type="PIRSR" id="PIRSR036497-2"/>
    </source>
</evidence>
<dbReference type="InterPro" id="IPR001342">
    <property type="entry name" value="HDH_cat"/>
</dbReference>
<dbReference type="OrthoDB" id="9808167at2"/>
<evidence type="ECO:0000259" key="20">
    <source>
        <dbReference type="Pfam" id="PF00742"/>
    </source>
</evidence>
<evidence type="ECO:0000256" key="7">
    <source>
        <dbReference type="ARBA" id="ARBA00022605"/>
    </source>
</evidence>
<dbReference type="GO" id="GO:0050661">
    <property type="term" value="F:NADP binding"/>
    <property type="evidence" value="ECO:0007669"/>
    <property type="project" value="InterPro"/>
</dbReference>
<evidence type="ECO:0000256" key="18">
    <source>
        <dbReference type="RuleBase" id="RU000579"/>
    </source>
</evidence>
<comment type="similarity">
    <text evidence="4 19">Belongs to the homoserine dehydrogenase family.</text>
</comment>
<reference evidence="22 23" key="1">
    <citation type="submission" date="2018-05" db="EMBL/GenBank/DDBJ databases">
        <title>Genomic Encyclopedia of Type Strains, Phase IV (KMG-IV): sequencing the most valuable type-strain genomes for metagenomic binning, comparative biology and taxonomic classification.</title>
        <authorList>
            <person name="Goeker M."/>
        </authorList>
    </citation>
    <scope>NUCLEOTIDE SEQUENCE [LARGE SCALE GENOMIC DNA]</scope>
    <source>
        <strain evidence="22 23">DSM 18773</strain>
    </source>
</reference>
<evidence type="ECO:0000256" key="12">
    <source>
        <dbReference type="ARBA" id="ARBA00023027"/>
    </source>
</evidence>
<gene>
    <name evidence="22" type="ORF">C7459_115111</name>
</gene>
<dbReference type="GO" id="GO:0009088">
    <property type="term" value="P:threonine biosynthetic process"/>
    <property type="evidence" value="ECO:0007669"/>
    <property type="project" value="UniProtKB-UniPathway"/>
</dbReference>
<dbReference type="GO" id="GO:0004412">
    <property type="term" value="F:homoserine dehydrogenase activity"/>
    <property type="evidence" value="ECO:0007669"/>
    <property type="project" value="UniProtKB-EC"/>
</dbReference>
<evidence type="ECO:0000256" key="8">
    <source>
        <dbReference type="ARBA" id="ARBA00022697"/>
    </source>
</evidence>
<keyword evidence="8 18" id="KW-0791">Threonine biosynthesis</keyword>
<evidence type="ECO:0000256" key="6">
    <source>
        <dbReference type="ARBA" id="ARBA00013376"/>
    </source>
</evidence>
<evidence type="ECO:0000256" key="5">
    <source>
        <dbReference type="ARBA" id="ARBA00013213"/>
    </source>
</evidence>
<dbReference type="PROSITE" id="PS01042">
    <property type="entry name" value="HOMOSER_DHGENASE"/>
    <property type="match status" value="1"/>
</dbReference>
<sequence length="337" mass="36261">MNRKVVKVGLLGLGTVGSGVVKMLRQNVEELAQKCGYEVEIQRVLVRDLEKMRAVDVERHMLTRDVQDILEDPEVRIVIEVMGGEEQTKEIVLQALQAGKHVITANKDLVALHGALLHRAADENGVELLYEAAVAGAIPIVRVLKQSFAADNVREVMGIVNGTTNYILSKMTAEGAAYEDALAEAQQLGYAEADPHADVSGLDAARKMAILASISFRQAVELADVKLEGIESVTQQDVERAKAGGQVIKLIGRARREGSAIEVSVAPMWLEAAHPLAKVGDCFNAVYVYADALGEAMLYGRGAGEMPTASAVVGDLLAVLRGRKFAAAQPQQMARWA</sequence>
<evidence type="ECO:0000256" key="3">
    <source>
        <dbReference type="ARBA" id="ARBA00005062"/>
    </source>
</evidence>
<comment type="cofactor">
    <cofactor evidence="1">
        <name>a metal cation</name>
        <dbReference type="ChEBI" id="CHEBI:25213"/>
    </cofactor>
</comment>
<dbReference type="Proteomes" id="UP000245634">
    <property type="component" value="Unassembled WGS sequence"/>
</dbReference>
<dbReference type="UniPathway" id="UPA00050">
    <property type="reaction ID" value="UER00063"/>
</dbReference>
<dbReference type="EC" id="1.1.1.3" evidence="5 18"/>
<feature type="binding site" evidence="17">
    <location>
        <begin position="12"/>
        <end position="17"/>
    </location>
    <ligand>
        <name>NADP(+)</name>
        <dbReference type="ChEBI" id="CHEBI:58349"/>
    </ligand>
</feature>
<dbReference type="GO" id="GO:0046872">
    <property type="term" value="F:metal ion binding"/>
    <property type="evidence" value="ECO:0007669"/>
    <property type="project" value="UniProtKB-KW"/>
</dbReference>
<comment type="caution">
    <text evidence="22">The sequence shown here is derived from an EMBL/GenBank/DDBJ whole genome shotgun (WGS) entry which is preliminary data.</text>
</comment>
<dbReference type="Pfam" id="PF00742">
    <property type="entry name" value="Homoserine_dh"/>
    <property type="match status" value="1"/>
</dbReference>
<feature type="binding site" evidence="17">
    <location>
        <position position="192"/>
    </location>
    <ligand>
        <name>L-homoserine</name>
        <dbReference type="ChEBI" id="CHEBI:57476"/>
    </ligand>
</feature>
<dbReference type="InterPro" id="IPR036291">
    <property type="entry name" value="NAD(P)-bd_dom_sf"/>
</dbReference>
<keyword evidence="9" id="KW-0479">Metal-binding</keyword>
<evidence type="ECO:0000256" key="4">
    <source>
        <dbReference type="ARBA" id="ARBA00006753"/>
    </source>
</evidence>
<feature type="binding site" evidence="17">
    <location>
        <position position="107"/>
    </location>
    <ligand>
        <name>NADPH</name>
        <dbReference type="ChEBI" id="CHEBI:57783"/>
    </ligand>
</feature>
<dbReference type="EMBL" id="QGGL01000015">
    <property type="protein sequence ID" value="PWK08458.1"/>
    <property type="molecule type" value="Genomic_DNA"/>
</dbReference>
<evidence type="ECO:0000256" key="2">
    <source>
        <dbReference type="ARBA" id="ARBA00005056"/>
    </source>
</evidence>
<feature type="domain" description="Aspartate/homoserine dehydrogenase NAD-binding" evidence="21">
    <location>
        <begin position="12"/>
        <end position="131"/>
    </location>
</feature>
<dbReference type="Gene3D" id="3.30.360.10">
    <property type="entry name" value="Dihydrodipicolinate Reductase, domain 2"/>
    <property type="match status" value="1"/>
</dbReference>
<name>A0A316D9P9_9BACL</name>